<dbReference type="InterPro" id="IPR017921">
    <property type="entry name" value="Znf_CTCHY"/>
</dbReference>
<evidence type="ECO:0000256" key="2">
    <source>
        <dbReference type="ARBA" id="ARBA00022771"/>
    </source>
</evidence>
<evidence type="ECO:0000256" key="1">
    <source>
        <dbReference type="ARBA" id="ARBA00022723"/>
    </source>
</evidence>
<dbReference type="Pfam" id="PF05495">
    <property type="entry name" value="zf-CHY"/>
    <property type="match status" value="1"/>
</dbReference>
<dbReference type="Pfam" id="PF13639">
    <property type="entry name" value="zf-RING_2"/>
    <property type="match status" value="1"/>
</dbReference>
<dbReference type="SUPFAM" id="SSF161219">
    <property type="entry name" value="CHY zinc finger-like"/>
    <property type="match status" value="1"/>
</dbReference>
<gene>
    <name evidence="8" type="ORF">HINF_LOCUS15553</name>
</gene>
<dbReference type="PANTHER" id="PTHR21319">
    <property type="entry name" value="RING FINGER AND CHY ZINC FINGER DOMAIN-CONTAINING PROTEIN 1"/>
    <property type="match status" value="1"/>
</dbReference>
<name>A0ABP1HMU5_9EUKA</name>
<evidence type="ECO:0000259" key="6">
    <source>
        <dbReference type="PROSITE" id="PS51266"/>
    </source>
</evidence>
<proteinExistence type="predicted"/>
<dbReference type="PROSITE" id="PS51270">
    <property type="entry name" value="ZF_CTCHY"/>
    <property type="match status" value="1"/>
</dbReference>
<evidence type="ECO:0000313" key="9">
    <source>
        <dbReference type="Proteomes" id="UP001642409"/>
    </source>
</evidence>
<sequence>MKCYELKVELFVLIDPLKSYSTENRKVLRTVSFSTIDEEEKEGYERGLQNIEPLFPYSWYNENQSYWEMKYSHNEEYKQLVDASDQFVRFMKSAHFDPLQTQANKNKDIKQKRKDDPDYEYLQYTNPKIHLSYEERHQLELQDPLIYGQYSINTTFGCKHGLRGAYIYCDVCDQFYGCEICHNDEADHQIQFKNVNKLKCCNCEQIQDISDHCAFCSTQFSNCFCNKCKTIQILDKETEPYYHCDIHDECHLFSMKAFSTICQKCNKCVPITQQDEHECDEITCLICQGIISTNFDYITLPCNSRHKMHEVCYQNYLRSQTKGNCPLCRRSILETSAKRFMQTEIVNSLKKQNGILFPYNEIRLVKFRCRDCLKVQMDCDLLICRNCWFDNVDKLEEKVVLKQQLIEFLDGKEGDFEQSKEMVEMRDEMTIKFKEVFENIIKSIKDDSAALRYIAQHREELRGIHMDVGEEEEMEEEMLEQMLEEFEEEEFDELF</sequence>
<accession>A0ABP1HMU5</accession>
<evidence type="ECO:0000256" key="4">
    <source>
        <dbReference type="PROSITE-ProRule" id="PRU00601"/>
    </source>
</evidence>
<comment type="caution">
    <text evidence="8">The sequence shown here is derived from an EMBL/GenBank/DDBJ whole genome shotgun (WGS) entry which is preliminary data.</text>
</comment>
<keyword evidence="1" id="KW-0479">Metal-binding</keyword>
<evidence type="ECO:0000259" key="5">
    <source>
        <dbReference type="PROSITE" id="PS50089"/>
    </source>
</evidence>
<feature type="domain" description="RING-type" evidence="5">
    <location>
        <begin position="284"/>
        <end position="329"/>
    </location>
</feature>
<dbReference type="InterPro" id="IPR013083">
    <property type="entry name" value="Znf_RING/FYVE/PHD"/>
</dbReference>
<evidence type="ECO:0000256" key="3">
    <source>
        <dbReference type="ARBA" id="ARBA00022833"/>
    </source>
</evidence>
<dbReference type="SUPFAM" id="SSF57850">
    <property type="entry name" value="RING/U-box"/>
    <property type="match status" value="1"/>
</dbReference>
<dbReference type="InterPro" id="IPR001841">
    <property type="entry name" value="Znf_RING"/>
</dbReference>
<dbReference type="InterPro" id="IPR008913">
    <property type="entry name" value="Znf_CHY"/>
</dbReference>
<evidence type="ECO:0000259" key="7">
    <source>
        <dbReference type="PROSITE" id="PS51270"/>
    </source>
</evidence>
<feature type="domain" description="CHY-type" evidence="6">
    <location>
        <begin position="151"/>
        <end position="218"/>
    </location>
</feature>
<dbReference type="Proteomes" id="UP001642409">
    <property type="component" value="Unassembled WGS sequence"/>
</dbReference>
<organism evidence="8 9">
    <name type="scientific">Hexamita inflata</name>
    <dbReference type="NCBI Taxonomy" id="28002"/>
    <lineage>
        <taxon>Eukaryota</taxon>
        <taxon>Metamonada</taxon>
        <taxon>Diplomonadida</taxon>
        <taxon>Hexamitidae</taxon>
        <taxon>Hexamitinae</taxon>
        <taxon>Hexamita</taxon>
    </lineage>
</organism>
<dbReference type="PANTHER" id="PTHR21319:SF53">
    <property type="entry name" value="RING FINGER AND CHY ZINC FINGER DOMAIN-CONTAINING PROTEIN 1"/>
    <property type="match status" value="1"/>
</dbReference>
<keyword evidence="2 4" id="KW-0863">Zinc-finger</keyword>
<dbReference type="PROSITE" id="PS50089">
    <property type="entry name" value="ZF_RING_2"/>
    <property type="match status" value="1"/>
</dbReference>
<dbReference type="EMBL" id="CAXDID020000037">
    <property type="protein sequence ID" value="CAL5998061.1"/>
    <property type="molecule type" value="Genomic_DNA"/>
</dbReference>
<feature type="domain" description="CTCHY-type" evidence="7">
    <location>
        <begin position="220"/>
        <end position="287"/>
    </location>
</feature>
<dbReference type="PROSITE" id="PS51266">
    <property type="entry name" value="ZF_CHY"/>
    <property type="match status" value="1"/>
</dbReference>
<evidence type="ECO:0000313" key="8">
    <source>
        <dbReference type="EMBL" id="CAL5998061.1"/>
    </source>
</evidence>
<keyword evidence="9" id="KW-1185">Reference proteome</keyword>
<dbReference type="InterPro" id="IPR037274">
    <property type="entry name" value="Znf_CHY_sf"/>
</dbReference>
<keyword evidence="3" id="KW-0862">Zinc</keyword>
<protein>
    <submittedName>
        <fullName evidence="8">CHY_zinc finger domain-containing protein</fullName>
    </submittedName>
</protein>
<reference evidence="8 9" key="1">
    <citation type="submission" date="2024-07" db="EMBL/GenBank/DDBJ databases">
        <authorList>
            <person name="Akdeniz Z."/>
        </authorList>
    </citation>
    <scope>NUCLEOTIDE SEQUENCE [LARGE SCALE GENOMIC DNA]</scope>
</reference>
<dbReference type="Gene3D" id="3.30.40.10">
    <property type="entry name" value="Zinc/RING finger domain, C3HC4 (zinc finger)"/>
    <property type="match status" value="1"/>
</dbReference>